<name>A0A8J2LTP2_9HEXA</name>
<keyword evidence="4" id="KW-0175">Coiled coil</keyword>
<comment type="caution">
    <text evidence="6">The sequence shown here is derived from an EMBL/GenBank/DDBJ whole genome shotgun (WGS) entry which is preliminary data.</text>
</comment>
<feature type="coiled-coil region" evidence="4">
    <location>
        <begin position="80"/>
        <end position="107"/>
    </location>
</feature>
<proteinExistence type="predicted"/>
<dbReference type="PANTHER" id="PTHR16047:SF7">
    <property type="entry name" value="E3 UBIQUITIN-PROTEIN LIGASE RFWD3"/>
    <property type="match status" value="1"/>
</dbReference>
<gene>
    <name evidence="6" type="ORF">AFUS01_LOCUS37841</name>
</gene>
<organism evidence="6 7">
    <name type="scientific">Allacma fusca</name>
    <dbReference type="NCBI Taxonomy" id="39272"/>
    <lineage>
        <taxon>Eukaryota</taxon>
        <taxon>Metazoa</taxon>
        <taxon>Ecdysozoa</taxon>
        <taxon>Arthropoda</taxon>
        <taxon>Hexapoda</taxon>
        <taxon>Collembola</taxon>
        <taxon>Symphypleona</taxon>
        <taxon>Sminthuridae</taxon>
        <taxon>Allacma</taxon>
    </lineage>
</organism>
<keyword evidence="1 3" id="KW-0479">Metal-binding</keyword>
<feature type="non-terminal residue" evidence="6">
    <location>
        <position position="1"/>
    </location>
</feature>
<evidence type="ECO:0000256" key="2">
    <source>
        <dbReference type="ARBA" id="ARBA00022833"/>
    </source>
</evidence>
<evidence type="ECO:0000256" key="3">
    <source>
        <dbReference type="PROSITE-ProRule" id="PRU00175"/>
    </source>
</evidence>
<dbReference type="OrthoDB" id="8062037at2759"/>
<evidence type="ECO:0000313" key="6">
    <source>
        <dbReference type="EMBL" id="CAG7827885.1"/>
    </source>
</evidence>
<accession>A0A8J2LTP2</accession>
<evidence type="ECO:0000256" key="1">
    <source>
        <dbReference type="ARBA" id="ARBA00022771"/>
    </source>
</evidence>
<evidence type="ECO:0000256" key="4">
    <source>
        <dbReference type="SAM" id="Coils"/>
    </source>
</evidence>
<evidence type="ECO:0000259" key="5">
    <source>
        <dbReference type="PROSITE" id="PS50089"/>
    </source>
</evidence>
<dbReference type="EMBL" id="CAJVCH010545215">
    <property type="protein sequence ID" value="CAG7827885.1"/>
    <property type="molecule type" value="Genomic_DNA"/>
</dbReference>
<dbReference type="GO" id="GO:0016567">
    <property type="term" value="P:protein ubiquitination"/>
    <property type="evidence" value="ECO:0007669"/>
    <property type="project" value="InterPro"/>
</dbReference>
<keyword evidence="2" id="KW-0862">Zinc</keyword>
<dbReference type="PROSITE" id="PS50089">
    <property type="entry name" value="ZF_RING_2"/>
    <property type="match status" value="1"/>
</dbReference>
<feature type="domain" description="RING-type" evidence="5">
    <location>
        <begin position="8"/>
        <end position="64"/>
    </location>
</feature>
<dbReference type="GO" id="GO:0036297">
    <property type="term" value="P:interstrand cross-link repair"/>
    <property type="evidence" value="ECO:0007669"/>
    <property type="project" value="InterPro"/>
</dbReference>
<dbReference type="Pfam" id="PF13639">
    <property type="entry name" value="zf-RING_2"/>
    <property type="match status" value="1"/>
</dbReference>
<dbReference type="AlphaFoldDB" id="A0A8J2LTP2"/>
<keyword evidence="7" id="KW-1185">Reference proteome</keyword>
<dbReference type="InterPro" id="IPR037381">
    <property type="entry name" value="RFWD3"/>
</dbReference>
<evidence type="ECO:0000313" key="7">
    <source>
        <dbReference type="Proteomes" id="UP000708208"/>
    </source>
</evidence>
<protein>
    <recommendedName>
        <fullName evidence="5">RING-type domain-containing protein</fullName>
    </recommendedName>
</protein>
<dbReference type="Proteomes" id="UP000708208">
    <property type="component" value="Unassembled WGS sequence"/>
</dbReference>
<dbReference type="PANTHER" id="PTHR16047">
    <property type="entry name" value="RFWD3 PROTEIN"/>
    <property type="match status" value="1"/>
</dbReference>
<dbReference type="GO" id="GO:0004842">
    <property type="term" value="F:ubiquitin-protein transferase activity"/>
    <property type="evidence" value="ECO:0007669"/>
    <property type="project" value="InterPro"/>
</dbReference>
<sequence>VCYELLTCYSDCESEDRPLEASGDPENIHRIISTKCGHLYHFNCLQGWLMQDKTSSLFDKCPNCGTEVDIGDCWKIYPSGDEETQNLEIAIKEVKDARKQLEKSALAVDILQYDAILLF</sequence>
<dbReference type="GO" id="GO:0005634">
    <property type="term" value="C:nucleus"/>
    <property type="evidence" value="ECO:0007669"/>
    <property type="project" value="InterPro"/>
</dbReference>
<keyword evidence="1 3" id="KW-0863">Zinc-finger</keyword>
<dbReference type="InterPro" id="IPR001841">
    <property type="entry name" value="Znf_RING"/>
</dbReference>
<reference evidence="6" key="1">
    <citation type="submission" date="2021-06" db="EMBL/GenBank/DDBJ databases">
        <authorList>
            <person name="Hodson N. C."/>
            <person name="Mongue J. A."/>
            <person name="Jaron S. K."/>
        </authorList>
    </citation>
    <scope>NUCLEOTIDE SEQUENCE</scope>
</reference>
<dbReference type="GO" id="GO:0008270">
    <property type="term" value="F:zinc ion binding"/>
    <property type="evidence" value="ECO:0007669"/>
    <property type="project" value="UniProtKB-KW"/>
</dbReference>